<protein>
    <submittedName>
        <fullName evidence="6">NAD(P)-dependent dehydrogenase (Short-subunit alcohol dehydrogenase family)</fullName>
    </submittedName>
</protein>
<dbReference type="Proteomes" id="UP001232445">
    <property type="component" value="Unassembled WGS sequence"/>
</dbReference>
<dbReference type="PRINTS" id="PR00080">
    <property type="entry name" value="SDRFAMILY"/>
</dbReference>
<proteinExistence type="inferred from homology"/>
<dbReference type="PROSITE" id="PS00061">
    <property type="entry name" value="ADH_SHORT"/>
    <property type="match status" value="1"/>
</dbReference>
<dbReference type="RefSeq" id="WP_307336491.1">
    <property type="nucleotide sequence ID" value="NZ_JAUSUQ010000003.1"/>
</dbReference>
<evidence type="ECO:0000256" key="4">
    <source>
        <dbReference type="ARBA" id="ARBA00023098"/>
    </source>
</evidence>
<keyword evidence="2" id="KW-0560">Oxidoreductase</keyword>
<dbReference type="InterPro" id="IPR020904">
    <property type="entry name" value="Sc_DH/Rdtase_CS"/>
</dbReference>
<dbReference type="PANTHER" id="PTHR43180:SF28">
    <property type="entry name" value="NAD(P)-BINDING ROSSMANN-FOLD SUPERFAMILY PROTEIN"/>
    <property type="match status" value="1"/>
</dbReference>
<comment type="caution">
    <text evidence="6">The sequence shown here is derived from an EMBL/GenBank/DDBJ whole genome shotgun (WGS) entry which is preliminary data.</text>
</comment>
<dbReference type="NCBIfam" id="NF005559">
    <property type="entry name" value="PRK07231.1"/>
    <property type="match status" value="1"/>
</dbReference>
<accession>A0ABU0CPK0</accession>
<dbReference type="Pfam" id="PF13561">
    <property type="entry name" value="adh_short_C2"/>
    <property type="match status" value="1"/>
</dbReference>
<evidence type="ECO:0000313" key="7">
    <source>
        <dbReference type="Proteomes" id="UP001232445"/>
    </source>
</evidence>
<keyword evidence="4" id="KW-0443">Lipid metabolism</keyword>
<reference evidence="6 7" key="1">
    <citation type="submission" date="2023-07" db="EMBL/GenBank/DDBJ databases">
        <title>Genomic Encyclopedia of Type Strains, Phase IV (KMG-IV): sequencing the most valuable type-strain genomes for metagenomic binning, comparative biology and taxonomic classification.</title>
        <authorList>
            <person name="Goeker M."/>
        </authorList>
    </citation>
    <scope>NUCLEOTIDE SEQUENCE [LARGE SCALE GENOMIC DNA]</scope>
    <source>
        <strain evidence="6 7">DSM 17740</strain>
    </source>
</reference>
<evidence type="ECO:0000313" key="6">
    <source>
        <dbReference type="EMBL" id="MDQ0338330.1"/>
    </source>
</evidence>
<evidence type="ECO:0000256" key="2">
    <source>
        <dbReference type="ARBA" id="ARBA00023002"/>
    </source>
</evidence>
<organism evidence="6 7">
    <name type="scientific">Caldalkalibacillus uzonensis</name>
    <dbReference type="NCBI Taxonomy" id="353224"/>
    <lineage>
        <taxon>Bacteria</taxon>
        <taxon>Bacillati</taxon>
        <taxon>Bacillota</taxon>
        <taxon>Bacilli</taxon>
        <taxon>Bacillales</taxon>
        <taxon>Bacillaceae</taxon>
        <taxon>Caldalkalibacillus</taxon>
    </lineage>
</organism>
<gene>
    <name evidence="6" type="ORF">J2S00_001114</name>
</gene>
<dbReference type="EMBL" id="JAUSUQ010000003">
    <property type="protein sequence ID" value="MDQ0338330.1"/>
    <property type="molecule type" value="Genomic_DNA"/>
</dbReference>
<keyword evidence="7" id="KW-1185">Reference proteome</keyword>
<dbReference type="PANTHER" id="PTHR43180">
    <property type="entry name" value="3-OXOACYL-(ACYL-CARRIER-PROTEIN) REDUCTASE (AFU_ORTHOLOGUE AFUA_6G11210)"/>
    <property type="match status" value="1"/>
</dbReference>
<dbReference type="SUPFAM" id="SSF51735">
    <property type="entry name" value="NAD(P)-binding Rossmann-fold domains"/>
    <property type="match status" value="1"/>
</dbReference>
<sequence length="280" mass="30563">MRLKDKVVIVTGGASGIGEASARLFAQEGAKVVVADINMEKAEAIAEKIREDNQDSIAVHCDVSNESHVCSLIENTITTFKQLDILFNNAGIILPKRLEEIETAEWNRLFDVNIKSIYLTIKYAIPHLKQTQGNIINMASMTGVIGQRSNAAYSASKGAVIALTKAAAIDYAPFNVRVNAICPAGVKTPLLESWFETQHDPEKARLEQDLSHMLGRTASTEEIARAALFLASEEASFVTGVALPVEGGATLGYGAGIKPEWEYFNHSTDYYQKNMNNTKI</sequence>
<evidence type="ECO:0000256" key="5">
    <source>
        <dbReference type="ARBA" id="ARBA00023221"/>
    </source>
</evidence>
<evidence type="ECO:0000256" key="1">
    <source>
        <dbReference type="ARBA" id="ARBA00006484"/>
    </source>
</evidence>
<dbReference type="InterPro" id="IPR002347">
    <property type="entry name" value="SDR_fam"/>
</dbReference>
<evidence type="ECO:0000256" key="3">
    <source>
        <dbReference type="ARBA" id="ARBA00023027"/>
    </source>
</evidence>
<dbReference type="Gene3D" id="3.40.50.720">
    <property type="entry name" value="NAD(P)-binding Rossmann-like Domain"/>
    <property type="match status" value="1"/>
</dbReference>
<comment type="similarity">
    <text evidence="1">Belongs to the short-chain dehydrogenases/reductases (SDR) family.</text>
</comment>
<dbReference type="PRINTS" id="PR00081">
    <property type="entry name" value="GDHRDH"/>
</dbReference>
<name>A0ABU0CPK0_9BACI</name>
<keyword evidence="3" id="KW-0520">NAD</keyword>
<dbReference type="InterPro" id="IPR036291">
    <property type="entry name" value="NAD(P)-bd_dom_sf"/>
</dbReference>
<keyword evidence="5" id="KW-0753">Steroid metabolism</keyword>